<reference evidence="3 4" key="1">
    <citation type="journal article" date="2012" name="Front. Microbiol.">
        <title>Draft Genome Sequence of the Virulent Strain 01-B526 of the Fish Pathogen Aeromonas salmonicida.</title>
        <authorList>
            <person name="Charette S.J."/>
            <person name="Brochu F."/>
            <person name="Boyle B."/>
            <person name="Filion G."/>
            <person name="Tanaka K.H."/>
            <person name="Derome N."/>
        </authorList>
    </citation>
    <scope>NUCLEOTIDE SEQUENCE [LARGE SCALE GENOMIC DNA]</scope>
    <source>
        <strain evidence="3 4">P11</strain>
    </source>
</reference>
<organism evidence="3 4">
    <name type="scientific">Clostridium ragsdalei P11</name>
    <dbReference type="NCBI Taxonomy" id="1353534"/>
    <lineage>
        <taxon>Bacteria</taxon>
        <taxon>Bacillati</taxon>
        <taxon>Bacillota</taxon>
        <taxon>Clostridia</taxon>
        <taxon>Eubacteriales</taxon>
        <taxon>Clostridiaceae</taxon>
        <taxon>Clostridium</taxon>
    </lineage>
</organism>
<comment type="caution">
    <text evidence="3">The sequence shown here is derived from an EMBL/GenBank/DDBJ whole genome shotgun (WGS) entry which is preliminary data.</text>
</comment>
<protein>
    <submittedName>
        <fullName evidence="3">Carboxylesterase NlhH</fullName>
        <ecNumber evidence="3">3.1.1.1</ecNumber>
    </submittedName>
</protein>
<dbReference type="PATRIC" id="fig|1353534.3.peg.3546"/>
<name>A0A1A6AJS1_9CLOT</name>
<dbReference type="RefSeq" id="WP_065079544.1">
    <property type="nucleotide sequence ID" value="NZ_LROS01000066.1"/>
</dbReference>
<keyword evidence="4" id="KW-1185">Reference proteome</keyword>
<dbReference type="Gene3D" id="3.40.50.1820">
    <property type="entry name" value="alpha/beta hydrolase"/>
    <property type="match status" value="1"/>
</dbReference>
<evidence type="ECO:0000256" key="1">
    <source>
        <dbReference type="ARBA" id="ARBA00022801"/>
    </source>
</evidence>
<feature type="domain" description="BD-FAE-like" evidence="2">
    <location>
        <begin position="44"/>
        <end position="259"/>
    </location>
</feature>
<dbReference type="PANTHER" id="PTHR48081">
    <property type="entry name" value="AB HYDROLASE SUPERFAMILY PROTEIN C4A8.06C"/>
    <property type="match status" value="1"/>
</dbReference>
<gene>
    <name evidence="3" type="primary">nlhH_4</name>
    <name evidence="3" type="ORF">CLRAG_34770</name>
</gene>
<evidence type="ECO:0000313" key="3">
    <source>
        <dbReference type="EMBL" id="OBR90299.1"/>
    </source>
</evidence>
<dbReference type="Proteomes" id="UP000093954">
    <property type="component" value="Unassembled WGS sequence"/>
</dbReference>
<dbReference type="SUPFAM" id="SSF53474">
    <property type="entry name" value="alpha/beta-Hydrolases"/>
    <property type="match status" value="1"/>
</dbReference>
<evidence type="ECO:0000313" key="4">
    <source>
        <dbReference type="Proteomes" id="UP000093954"/>
    </source>
</evidence>
<dbReference type="Pfam" id="PF20434">
    <property type="entry name" value="BD-FAE"/>
    <property type="match status" value="1"/>
</dbReference>
<accession>A0A1A6AJS1</accession>
<dbReference type="EC" id="3.1.1.1" evidence="3"/>
<dbReference type="GO" id="GO:0106435">
    <property type="term" value="F:carboxylesterase activity"/>
    <property type="evidence" value="ECO:0007669"/>
    <property type="project" value="UniProtKB-EC"/>
</dbReference>
<evidence type="ECO:0000259" key="2">
    <source>
        <dbReference type="Pfam" id="PF20434"/>
    </source>
</evidence>
<proteinExistence type="predicted"/>
<dbReference type="PANTHER" id="PTHR48081:SF13">
    <property type="entry name" value="ALPHA_BETA HYDROLASE"/>
    <property type="match status" value="1"/>
</dbReference>
<dbReference type="InterPro" id="IPR050300">
    <property type="entry name" value="GDXG_lipolytic_enzyme"/>
</dbReference>
<dbReference type="AlphaFoldDB" id="A0A1A6AJS1"/>
<dbReference type="InterPro" id="IPR029058">
    <property type="entry name" value="AB_hydrolase_fold"/>
</dbReference>
<dbReference type="InterPro" id="IPR049492">
    <property type="entry name" value="BD-FAE-like_dom"/>
</dbReference>
<sequence>MLTNNDGIGVEVSNEALIMLDVEKVFKKTYLDVPYANESKHQKMDIIIPNEGEGPFPVVINIHGGAWFFGDKRNVHTRSAIQLAFEGYAVVTINYRLSGDAKWPSQIYDCKAAVRFLRANAAKYNIKTDKIAVLGSSAGGHLAAMLGVTNGRPEYEDLSMSNSEYSSDVQAVATWFGVFDFINTENHKRQLVREGETYKCQDDGVADRLMGCSMEENKDKYISASPIYQMRKNMPPMLIQQGTSDKVVPYLQAIEFFNKYIKICGDENVHIDLLEGAGHGDDAFRTDENMYKVLRFMDKYIMGVKDRTYGPIPKIPMVKSSDS</sequence>
<keyword evidence="1 3" id="KW-0378">Hydrolase</keyword>
<dbReference type="EMBL" id="LROS01000066">
    <property type="protein sequence ID" value="OBR90299.1"/>
    <property type="molecule type" value="Genomic_DNA"/>
</dbReference>